<dbReference type="STRING" id="135826.KP77_25330"/>
<dbReference type="RefSeq" id="WP_041123071.1">
    <property type="nucleotide sequence ID" value="NZ_JXRQ01000024.1"/>
</dbReference>
<protein>
    <submittedName>
        <fullName evidence="1">Uncharacterized protein</fullName>
    </submittedName>
</protein>
<name>A0A0C2RYT4_9BACL</name>
<gene>
    <name evidence="1" type="ORF">KP77_25330</name>
</gene>
<organism evidence="1 2">
    <name type="scientific">Jeotgalibacillus alimentarius</name>
    <dbReference type="NCBI Taxonomy" id="135826"/>
    <lineage>
        <taxon>Bacteria</taxon>
        <taxon>Bacillati</taxon>
        <taxon>Bacillota</taxon>
        <taxon>Bacilli</taxon>
        <taxon>Bacillales</taxon>
        <taxon>Caryophanaceae</taxon>
        <taxon>Jeotgalibacillus</taxon>
    </lineage>
</organism>
<evidence type="ECO:0000313" key="2">
    <source>
        <dbReference type="Proteomes" id="UP000031950"/>
    </source>
</evidence>
<keyword evidence="2" id="KW-1185">Reference proteome</keyword>
<reference evidence="1 2" key="1">
    <citation type="submission" date="2015-01" db="EMBL/GenBank/DDBJ databases">
        <title>Genome sequence of Jeotgalibacillus alimentarius.</title>
        <authorList>
            <person name="Goh K.M."/>
            <person name="Chan K.-G."/>
            <person name="Yaakop A.S."/>
            <person name="Ee R."/>
            <person name="Gan H.M."/>
            <person name="Chan C.S."/>
        </authorList>
    </citation>
    <scope>NUCLEOTIDE SEQUENCE [LARGE SCALE GENOMIC DNA]</scope>
    <source>
        <strain evidence="1 2">YKJ-13</strain>
    </source>
</reference>
<dbReference type="EMBL" id="JXRQ01000024">
    <property type="protein sequence ID" value="KIL46964.1"/>
    <property type="molecule type" value="Genomic_DNA"/>
</dbReference>
<dbReference type="Proteomes" id="UP000031950">
    <property type="component" value="Unassembled WGS sequence"/>
</dbReference>
<sequence>MNKVRMTQAEFDSVIRVKSVYKLSSALKVLAVDNNFSVPSGIPLNRLSEEKVAAAYYFPELCEIEPEYENISGASAVAGYLNGESIQWQHIDKHSQWHDLSGGLSVGSFKDCNYKFRRKKSCPDQKS</sequence>
<dbReference type="OrthoDB" id="9798006at2"/>
<accession>A0A0C2RYT4</accession>
<dbReference type="AlphaFoldDB" id="A0A0C2RYT4"/>
<evidence type="ECO:0000313" key="1">
    <source>
        <dbReference type="EMBL" id="KIL46964.1"/>
    </source>
</evidence>
<proteinExistence type="predicted"/>
<comment type="caution">
    <text evidence="1">The sequence shown here is derived from an EMBL/GenBank/DDBJ whole genome shotgun (WGS) entry which is preliminary data.</text>
</comment>